<name>A0A1Q9E1X9_SYMMI</name>
<protein>
    <recommendedName>
        <fullName evidence="4">C2H2-type domain-containing protein</fullName>
    </recommendedName>
</protein>
<dbReference type="EMBL" id="LSRX01000292">
    <property type="protein sequence ID" value="OLQ01417.1"/>
    <property type="molecule type" value="Genomic_DNA"/>
</dbReference>
<accession>A0A1Q9E1X9</accession>
<dbReference type="AlphaFoldDB" id="A0A1Q9E1X9"/>
<evidence type="ECO:0008006" key="4">
    <source>
        <dbReference type="Google" id="ProtNLM"/>
    </source>
</evidence>
<feature type="region of interest" description="Disordered" evidence="1">
    <location>
        <begin position="1"/>
        <end position="68"/>
    </location>
</feature>
<feature type="region of interest" description="Disordered" evidence="1">
    <location>
        <begin position="141"/>
        <end position="173"/>
    </location>
</feature>
<comment type="caution">
    <text evidence="2">The sequence shown here is derived from an EMBL/GenBank/DDBJ whole genome shotgun (WGS) entry which is preliminary data.</text>
</comment>
<keyword evidence="3" id="KW-1185">Reference proteome</keyword>
<gene>
    <name evidence="2" type="ORF">AK812_SmicGene15837</name>
</gene>
<dbReference type="OrthoDB" id="419266at2759"/>
<feature type="region of interest" description="Disordered" evidence="1">
    <location>
        <begin position="924"/>
        <end position="956"/>
    </location>
</feature>
<evidence type="ECO:0000256" key="1">
    <source>
        <dbReference type="SAM" id="MobiDB-lite"/>
    </source>
</evidence>
<feature type="compositionally biased region" description="Pro residues" evidence="1">
    <location>
        <begin position="38"/>
        <end position="64"/>
    </location>
</feature>
<feature type="compositionally biased region" description="Basic residues" evidence="1">
    <location>
        <begin position="212"/>
        <end position="223"/>
    </location>
</feature>
<feature type="region of interest" description="Disordered" evidence="1">
    <location>
        <begin position="187"/>
        <end position="229"/>
    </location>
</feature>
<feature type="compositionally biased region" description="Basic and acidic residues" evidence="1">
    <location>
        <begin position="148"/>
        <end position="164"/>
    </location>
</feature>
<sequence>MAQQLHSPVIGLCADMSESDEDAPWRVGPSEAAAADGPRPPTGPPPPAGPPPPRPAGPAGPPRPSTVSSWMGLSHAYSQAVAGVLNAHYATAFRGSILTYLPAELQTPWVGLQDIVVSIRPLRPHEREHPLILHIQDDEADAVEETEAEGHHGDSATRPDRAAGEEDDEDGPAYYYADTMMPISEGEDEDTTAAAGSTAAVPKATGVPNSKARAKARAGKKPPARANGNPFRPSFIRHVGHWLFVLLLFTQETKWKFESTWENADYLYVHTNGTGPLDRVGGLLTVISTKLAKASDLQYQALHAGRLLHVRFPCGSFHADLLNCYQYAVGQDEQVYDRRHKWFIKLHKCLSGLPKRNVLVMGGDLNTPCIPHKGTCGPMVTTHAAAQYKDYQDLQNILRTLNLMVLNTWCRPVHGQIATFSTFGGERASQIDFLIVRARHATNEAKQAQALPDFPVAAWREGHKHFSVQAWISKLSPPWHQAGATPQHAPKIDTEAIIHDLKQQQEPAQLRALRDEVRMHITSDPAKLSIILLQAAQLHYPVKRLEVRPLSQSEELANCAKDMWALFRRMRNQPFRMAGIIQAWRCWAAFQRAHALHKDRSRQRSKQRKLDILETAQQASNEGNAYKVWQAVKKLVPKAPRKQLQLHRHGAMMTFREELDWIVEAYGNRYGEQEDEPKVEQSWADAEVALLPKSHGRSATPEARQAIVQMVMRYPQLLLSPKNPEKWLTLVSHTEYLGAVVSYDQYELQTMRHRIQKANNRRWALAPFLHSRRISIRLKLRIWRSCVLTTLLYGLSSCGISGDAVEEVQRTIMKHVRAIVSNQAHLTGDTHRDIALKYNIPSAKDLCAVEYQRTQDQQCNLQDWMYDEQWQQHLWCRIQQIAERVEKPTEQARWACPACDGIFPTQAALKWHARTEPDELEEFFGTVGPPVAHNKRRRSVDHQQMMQPRSSRSHSHNDDLVFTLAKVVVRQEEELKILNQDHSIVMWMKPGEASILHHLYQVAKAYKQKLQENPLWSPDRKTPRTVLAIAVFRELADRLNKVLNSEELLEKASDMGWRDANQGWPFQRWNPTLKCLEKDPHRAPLSDQTIQQTLVALQQSLDADTVTRFACTRKLTETMQGMATFLMDISVRSPAAQESWNNILSLQGNTVLQLIGLAYRRETLQCGPMVTQIKEMIRGR</sequence>
<evidence type="ECO:0000313" key="2">
    <source>
        <dbReference type="EMBL" id="OLQ01417.1"/>
    </source>
</evidence>
<organism evidence="2 3">
    <name type="scientific">Symbiodinium microadriaticum</name>
    <name type="common">Dinoflagellate</name>
    <name type="synonym">Zooxanthella microadriatica</name>
    <dbReference type="NCBI Taxonomy" id="2951"/>
    <lineage>
        <taxon>Eukaryota</taxon>
        <taxon>Sar</taxon>
        <taxon>Alveolata</taxon>
        <taxon>Dinophyceae</taxon>
        <taxon>Suessiales</taxon>
        <taxon>Symbiodiniaceae</taxon>
        <taxon>Symbiodinium</taxon>
    </lineage>
</organism>
<dbReference type="SUPFAM" id="SSF56219">
    <property type="entry name" value="DNase I-like"/>
    <property type="match status" value="1"/>
</dbReference>
<dbReference type="Proteomes" id="UP000186817">
    <property type="component" value="Unassembled WGS sequence"/>
</dbReference>
<dbReference type="Gene3D" id="3.60.10.10">
    <property type="entry name" value="Endonuclease/exonuclease/phosphatase"/>
    <property type="match status" value="1"/>
</dbReference>
<dbReference type="InterPro" id="IPR036691">
    <property type="entry name" value="Endo/exonu/phosph_ase_sf"/>
</dbReference>
<proteinExistence type="predicted"/>
<reference evidence="2 3" key="1">
    <citation type="submission" date="2016-02" db="EMBL/GenBank/DDBJ databases">
        <title>Genome analysis of coral dinoflagellate symbionts highlights evolutionary adaptations to a symbiotic lifestyle.</title>
        <authorList>
            <person name="Aranda M."/>
            <person name="Li Y."/>
            <person name="Liew Y.J."/>
            <person name="Baumgarten S."/>
            <person name="Simakov O."/>
            <person name="Wilson M."/>
            <person name="Piel J."/>
            <person name="Ashoor H."/>
            <person name="Bougouffa S."/>
            <person name="Bajic V.B."/>
            <person name="Ryu T."/>
            <person name="Ravasi T."/>
            <person name="Bayer T."/>
            <person name="Micklem G."/>
            <person name="Kim H."/>
            <person name="Bhak J."/>
            <person name="Lajeunesse T.C."/>
            <person name="Voolstra C.R."/>
        </authorList>
    </citation>
    <scope>NUCLEOTIDE SEQUENCE [LARGE SCALE GENOMIC DNA]</scope>
    <source>
        <strain evidence="2 3">CCMP2467</strain>
    </source>
</reference>
<evidence type="ECO:0000313" key="3">
    <source>
        <dbReference type="Proteomes" id="UP000186817"/>
    </source>
</evidence>